<dbReference type="AlphaFoldDB" id="A0A318EFR4"/>
<accession>A0A318EFR4</accession>
<dbReference type="GO" id="GO:0016787">
    <property type="term" value="F:hydrolase activity"/>
    <property type="evidence" value="ECO:0007669"/>
    <property type="project" value="InterPro"/>
</dbReference>
<proteinExistence type="predicted"/>
<evidence type="ECO:0000313" key="3">
    <source>
        <dbReference type="Proteomes" id="UP000248330"/>
    </source>
</evidence>
<dbReference type="InterPro" id="IPR004843">
    <property type="entry name" value="Calcineurin-like_PHP"/>
</dbReference>
<dbReference type="EMBL" id="QICN01000001">
    <property type="protein sequence ID" value="PXV71639.1"/>
    <property type="molecule type" value="Genomic_DNA"/>
</dbReference>
<name>A0A318EFR4_9GAMM</name>
<dbReference type="PANTHER" id="PTHR37844:SF2">
    <property type="entry name" value="SER_THR PROTEIN PHOSPHATASE SUPERFAMILY (AFU_ORTHOLOGUE AFUA_1G14840)"/>
    <property type="match status" value="1"/>
</dbReference>
<keyword evidence="3" id="KW-1185">Reference proteome</keyword>
<feature type="domain" description="Calcineurin-like phosphoesterase" evidence="1">
    <location>
        <begin position="1"/>
        <end position="215"/>
    </location>
</feature>
<dbReference type="SUPFAM" id="SSF56300">
    <property type="entry name" value="Metallo-dependent phosphatases"/>
    <property type="match status" value="1"/>
</dbReference>
<dbReference type="Gene3D" id="3.60.21.10">
    <property type="match status" value="1"/>
</dbReference>
<reference evidence="2 3" key="1">
    <citation type="submission" date="2018-04" db="EMBL/GenBank/DDBJ databases">
        <title>Genomic Encyclopedia of Type Strains, Phase IV (KMG-IV): sequencing the most valuable type-strain genomes for metagenomic binning, comparative biology and taxonomic classification.</title>
        <authorList>
            <person name="Goeker M."/>
        </authorList>
    </citation>
    <scope>NUCLEOTIDE SEQUENCE [LARGE SCALE GENOMIC DNA]</scope>
    <source>
        <strain evidence="2 3">DSM 104150</strain>
    </source>
</reference>
<protein>
    <submittedName>
        <fullName evidence="2">Calcineurin-like phosphoesterase family protein</fullName>
    </submittedName>
</protein>
<dbReference type="OrthoDB" id="356681at2"/>
<gene>
    <name evidence="2" type="ORF">C8D93_101694</name>
</gene>
<evidence type="ECO:0000259" key="1">
    <source>
        <dbReference type="Pfam" id="PF00149"/>
    </source>
</evidence>
<comment type="caution">
    <text evidence="2">The sequence shown here is derived from an EMBL/GenBank/DDBJ whole genome shotgun (WGS) entry which is preliminary data.</text>
</comment>
<dbReference type="Proteomes" id="UP000248330">
    <property type="component" value="Unassembled WGS sequence"/>
</dbReference>
<dbReference type="RefSeq" id="WP_110263741.1">
    <property type="nucleotide sequence ID" value="NZ_CAKZQT010000024.1"/>
</dbReference>
<dbReference type="PANTHER" id="PTHR37844">
    <property type="entry name" value="SER/THR PROTEIN PHOSPHATASE SUPERFAMILY (AFU_ORTHOLOGUE AFUA_1G14840)"/>
    <property type="match status" value="1"/>
</dbReference>
<dbReference type="InterPro" id="IPR029052">
    <property type="entry name" value="Metallo-depent_PP-like"/>
</dbReference>
<dbReference type="Pfam" id="PF00149">
    <property type="entry name" value="Metallophos"/>
    <property type="match status" value="1"/>
</dbReference>
<evidence type="ECO:0000313" key="2">
    <source>
        <dbReference type="EMBL" id="PXV71639.1"/>
    </source>
</evidence>
<sequence>MKIRIYSDLHLEFGRYAPQFNEQRAEELVVLAGDIDVGLEGVRWAARTFPHVPVVYVLGNHEYYRNDLNSIVAECKALALGTNVHVLERGVYDCMGLRVLGATFWTDFGALGAESADLAMRWAEQSMADFLIVRDHGQKLRPQRTVELFAQSAYWLDQQIAAADRPVLVVTHHAPTLKTVAPYFAGQISTTAFHSNADHLLRAPVRMWVHGHTHYNADGLVNGVRVLSNQWGYPDNEAIGFRPHGQFTFA</sequence>
<organism evidence="2 3">
    <name type="scientific">Sinimarinibacterium flocculans</name>
    <dbReference type="NCBI Taxonomy" id="985250"/>
    <lineage>
        <taxon>Bacteria</taxon>
        <taxon>Pseudomonadati</taxon>
        <taxon>Pseudomonadota</taxon>
        <taxon>Gammaproteobacteria</taxon>
        <taxon>Nevskiales</taxon>
        <taxon>Nevskiaceae</taxon>
        <taxon>Sinimarinibacterium</taxon>
    </lineage>
</organism>